<gene>
    <name evidence="1" type="ORF">CB0940_02189</name>
    <name evidence="2" type="ORF">RHO25_002283</name>
</gene>
<accession>A0A2G5I7M1</accession>
<evidence type="ECO:0000313" key="3">
    <source>
        <dbReference type="Proteomes" id="UP000230605"/>
    </source>
</evidence>
<reference evidence="1 3" key="1">
    <citation type="submission" date="2015-10" db="EMBL/GenBank/DDBJ databases">
        <title>The cercosporin biosynthetic gene cluster was horizontally transferred to several fungal lineages and shown to be expanded in Cercospora beticola based on microsynteny with recipient genomes.</title>
        <authorList>
            <person name="De Jonge R."/>
            <person name="Ebert M.K."/>
            <person name="Suttle J.C."/>
            <person name="Jurick Ii W.M."/>
            <person name="Secor G.A."/>
            <person name="Thomma B.P."/>
            <person name="Van De Peer Y."/>
            <person name="Bolton M.D."/>
        </authorList>
    </citation>
    <scope>NUCLEOTIDE SEQUENCE [LARGE SCALE GENOMIC DNA]</scope>
    <source>
        <strain evidence="1 3">09-40</strain>
    </source>
</reference>
<dbReference type="EMBL" id="CP134185">
    <property type="protein sequence ID" value="WPA97672.1"/>
    <property type="molecule type" value="Genomic_DNA"/>
</dbReference>
<proteinExistence type="predicted"/>
<protein>
    <submittedName>
        <fullName evidence="1">Uncharacterized protein</fullName>
    </submittedName>
</protein>
<evidence type="ECO:0000313" key="4">
    <source>
        <dbReference type="Proteomes" id="UP001302367"/>
    </source>
</evidence>
<evidence type="ECO:0000313" key="2">
    <source>
        <dbReference type="EMBL" id="WPA97672.1"/>
    </source>
</evidence>
<dbReference type="Proteomes" id="UP001302367">
    <property type="component" value="Chromosome 2"/>
</dbReference>
<sequence length="423" mass="47479">MVVTGRQLQWLLDSDAVDQRTRDRIAKSYGHELTAPDKLDKPLLMLWEDRYAIPQLLADKQCPHKPPPPHAMAFPLPHPEILDEMPVPAQDNNLTVGKQGVPDFTRTTFSPRPSGAEPAATGQAWEVAVMSNFLSSPEGSGMTEQQYAWTVARYRHNTQERAQAEALERTRQLQAWLNSPHLVDTADTTELTDWPSQDTSIPPRESNCFIPLRNDELAPLIRVPRCNSPEQERFDPKDQLMCHIFALLNTTLLSQTGLPRVKVLPASLYLNPGAHELLVASRFATGVTATTIDLFRLLVIPVRTIDVWDVLVIEPAESRITGYGHLIKPLVLLYEAAKAWLRSLGYDCAGWTVREGKGLRDGDDSGLVSCFNAALCCQKREAVQFVKSSRAMDEQVEDIREWLALTVKSGSFDKWLPRVERIS</sequence>
<keyword evidence="4" id="KW-1185">Reference proteome</keyword>
<name>A0A2G5I7M1_CERBT</name>
<dbReference type="Proteomes" id="UP000230605">
    <property type="component" value="Chromosome 1"/>
</dbReference>
<dbReference type="EMBL" id="LKMD01000100">
    <property type="protein sequence ID" value="PIB00722.1"/>
    <property type="molecule type" value="Genomic_DNA"/>
</dbReference>
<reference evidence="2 4" key="2">
    <citation type="submission" date="2023-09" db="EMBL/GenBank/DDBJ databases">
        <title>Complete-Gapless Cercospora beticola genome.</title>
        <authorList>
            <person name="Wyatt N.A."/>
            <person name="Spanner R.E."/>
            <person name="Bolton M.D."/>
        </authorList>
    </citation>
    <scope>NUCLEOTIDE SEQUENCE [LARGE SCALE GENOMIC DNA]</scope>
    <source>
        <strain evidence="2">Cb09-40</strain>
    </source>
</reference>
<evidence type="ECO:0000313" key="1">
    <source>
        <dbReference type="EMBL" id="PIB00722.1"/>
    </source>
</evidence>
<dbReference type="AlphaFoldDB" id="A0A2G5I7M1"/>
<organism evidence="1 3">
    <name type="scientific">Cercospora beticola</name>
    <name type="common">Sugarbeet leaf spot fungus</name>
    <dbReference type="NCBI Taxonomy" id="122368"/>
    <lineage>
        <taxon>Eukaryota</taxon>
        <taxon>Fungi</taxon>
        <taxon>Dikarya</taxon>
        <taxon>Ascomycota</taxon>
        <taxon>Pezizomycotina</taxon>
        <taxon>Dothideomycetes</taxon>
        <taxon>Dothideomycetidae</taxon>
        <taxon>Mycosphaerellales</taxon>
        <taxon>Mycosphaerellaceae</taxon>
        <taxon>Cercospora</taxon>
    </lineage>
</organism>